<evidence type="ECO:0000313" key="1">
    <source>
        <dbReference type="EMBL" id="TWH16839.1"/>
    </source>
</evidence>
<keyword evidence="2" id="KW-1185">Reference proteome</keyword>
<dbReference type="AlphaFoldDB" id="A0A562E4K9"/>
<reference evidence="1 2" key="1">
    <citation type="submission" date="2019-07" db="EMBL/GenBank/DDBJ databases">
        <title>Genome sequencing of lignin-degrading bacterial isolates.</title>
        <authorList>
            <person name="Gladden J."/>
        </authorList>
    </citation>
    <scope>NUCLEOTIDE SEQUENCE [LARGE SCALE GENOMIC DNA]</scope>
    <source>
        <strain evidence="1 2">J19</strain>
    </source>
</reference>
<proteinExistence type="predicted"/>
<gene>
    <name evidence="1" type="ORF">L613_001100000280</name>
</gene>
<comment type="caution">
    <text evidence="1">The sequence shown here is derived from an EMBL/GenBank/DDBJ whole genome shotgun (WGS) entry which is preliminary data.</text>
</comment>
<dbReference type="EMBL" id="VLJS01000013">
    <property type="protein sequence ID" value="TWH16839.1"/>
    <property type="molecule type" value="Genomic_DNA"/>
</dbReference>
<dbReference type="Proteomes" id="UP000321583">
    <property type="component" value="Unassembled WGS sequence"/>
</dbReference>
<organism evidence="1 2">
    <name type="scientific">Pseudoxanthomonas taiwanensis J19</name>
    <dbReference type="NCBI Taxonomy" id="935569"/>
    <lineage>
        <taxon>Bacteria</taxon>
        <taxon>Pseudomonadati</taxon>
        <taxon>Pseudomonadota</taxon>
        <taxon>Gammaproteobacteria</taxon>
        <taxon>Lysobacterales</taxon>
        <taxon>Lysobacteraceae</taxon>
        <taxon>Pseudoxanthomonas</taxon>
    </lineage>
</organism>
<evidence type="ECO:0000313" key="2">
    <source>
        <dbReference type="Proteomes" id="UP000321583"/>
    </source>
</evidence>
<name>A0A562E4K9_9GAMM</name>
<sequence>MKTRNSLPLMLFAFLAFAWTWHNRASLMTIAHAAYDTHVKLSQECS</sequence>
<protein>
    <submittedName>
        <fullName evidence="1">Uncharacterized protein</fullName>
    </submittedName>
</protein>
<accession>A0A562E4K9</accession>